<sequence length="136" mass="16274">MHKYHIIIHKQIITSLATPKKRKTMYKQKNHHVKEENSSKNKEELKVHKLIDAPPYPSISYTSNGFEAFRPENGSNVRKERQEYRWSSNGYANREENSYAKITYEEEDVDAEANNFIKWKHDKFNRAKLMSMESFY</sequence>
<evidence type="ECO:0000313" key="1">
    <source>
        <dbReference type="EMBL" id="KAL3368510.1"/>
    </source>
</evidence>
<organism evidence="1 2">
    <name type="scientific">Solanum stoloniferum</name>
    <dbReference type="NCBI Taxonomy" id="62892"/>
    <lineage>
        <taxon>Eukaryota</taxon>
        <taxon>Viridiplantae</taxon>
        <taxon>Streptophyta</taxon>
        <taxon>Embryophyta</taxon>
        <taxon>Tracheophyta</taxon>
        <taxon>Spermatophyta</taxon>
        <taxon>Magnoliopsida</taxon>
        <taxon>eudicotyledons</taxon>
        <taxon>Gunneridae</taxon>
        <taxon>Pentapetalae</taxon>
        <taxon>asterids</taxon>
        <taxon>lamiids</taxon>
        <taxon>Solanales</taxon>
        <taxon>Solanaceae</taxon>
        <taxon>Solanoideae</taxon>
        <taxon>Solaneae</taxon>
        <taxon>Solanum</taxon>
    </lineage>
</organism>
<evidence type="ECO:0000313" key="2">
    <source>
        <dbReference type="Proteomes" id="UP001627284"/>
    </source>
</evidence>
<protein>
    <submittedName>
        <fullName evidence="1">Uncharacterized protein</fullName>
    </submittedName>
</protein>
<proteinExistence type="predicted"/>
<dbReference type="AlphaFoldDB" id="A0ABD2UI94"/>
<dbReference type="EMBL" id="JBJKTR010000005">
    <property type="protein sequence ID" value="KAL3368510.1"/>
    <property type="molecule type" value="Genomic_DNA"/>
</dbReference>
<gene>
    <name evidence="1" type="ORF">AABB24_009394</name>
</gene>
<comment type="caution">
    <text evidence="1">The sequence shown here is derived from an EMBL/GenBank/DDBJ whole genome shotgun (WGS) entry which is preliminary data.</text>
</comment>
<accession>A0ABD2UI94</accession>
<reference evidence="1 2" key="1">
    <citation type="submission" date="2024-05" db="EMBL/GenBank/DDBJ databases">
        <title>De novo assembly of an allotetraploid wild potato.</title>
        <authorList>
            <person name="Hosaka A.J."/>
        </authorList>
    </citation>
    <scope>NUCLEOTIDE SEQUENCE [LARGE SCALE GENOMIC DNA]</scope>
    <source>
        <tissue evidence="1">Young leaves</tissue>
    </source>
</reference>
<name>A0ABD2UI94_9SOLN</name>
<dbReference type="Proteomes" id="UP001627284">
    <property type="component" value="Unassembled WGS sequence"/>
</dbReference>
<keyword evidence="2" id="KW-1185">Reference proteome</keyword>